<gene>
    <name evidence="1" type="ORF">BDV33DRAFT_180621</name>
</gene>
<dbReference type="AlphaFoldDB" id="A0A5N6EGS4"/>
<protein>
    <submittedName>
        <fullName evidence="1">Uncharacterized protein</fullName>
    </submittedName>
</protein>
<proteinExistence type="predicted"/>
<keyword evidence="2" id="KW-1185">Reference proteome</keyword>
<evidence type="ECO:0000313" key="1">
    <source>
        <dbReference type="EMBL" id="KAB8215570.1"/>
    </source>
</evidence>
<reference evidence="1 2" key="1">
    <citation type="submission" date="2019-04" db="EMBL/GenBank/DDBJ databases">
        <title>Fungal friends and foes A comparative genomics study of 23 Aspergillus species from section Flavi.</title>
        <authorList>
            <consortium name="DOE Joint Genome Institute"/>
            <person name="Kjaerbolling I."/>
            <person name="Vesth T.C."/>
            <person name="Frisvad J.C."/>
            <person name="Nybo J.L."/>
            <person name="Theobald S."/>
            <person name="Kildgaard S."/>
            <person name="Petersen T.I."/>
            <person name="Kuo A."/>
            <person name="Sato A."/>
            <person name="Lyhne E.K."/>
            <person name="Kogle M.E."/>
            <person name="Wiebenga A."/>
            <person name="Kun R.S."/>
            <person name="Lubbers R.J."/>
            <person name="Makela M.R."/>
            <person name="Barry K."/>
            <person name="Chovatia M."/>
            <person name="Clum A."/>
            <person name="Daum C."/>
            <person name="Haridas S."/>
            <person name="He G."/>
            <person name="LaButti K."/>
            <person name="Lipzen A."/>
            <person name="Mondo S."/>
            <person name="Pangilinan J."/>
            <person name="Riley R."/>
            <person name="Salamov A."/>
            <person name="Simmons B.A."/>
            <person name="Magnuson J.K."/>
            <person name="Henrissat B."/>
            <person name="Mortensen U.H."/>
            <person name="Larsen T.O."/>
            <person name="De vries R.P."/>
            <person name="Grigoriev I.V."/>
            <person name="Machida M."/>
            <person name="Baker S.E."/>
            <person name="Andersen M.R."/>
        </authorList>
    </citation>
    <scope>NUCLEOTIDE SEQUENCE [LARGE SCALE GENOMIC DNA]</scope>
    <source>
        <strain evidence="1 2">CBS 126849</strain>
    </source>
</reference>
<evidence type="ECO:0000313" key="2">
    <source>
        <dbReference type="Proteomes" id="UP000326799"/>
    </source>
</evidence>
<dbReference type="Proteomes" id="UP000326799">
    <property type="component" value="Unassembled WGS sequence"/>
</dbReference>
<dbReference type="EMBL" id="ML733499">
    <property type="protein sequence ID" value="KAB8215570.1"/>
    <property type="molecule type" value="Genomic_DNA"/>
</dbReference>
<sequence>MTRSRPIETIACELNRAFWVQFRDIAVTKDQCHTEAIACPAVVRSHDRKVIINVHFVNASWLREVNLISSYVLRRFVSTFSAANPLSTIPTGHFDASMRERSTSSSGPIAVPTGLETPPLNAWGIDSTYTDPSATCLPLRTY</sequence>
<organism evidence="1 2">
    <name type="scientific">Aspergillus novoparasiticus</name>
    <dbReference type="NCBI Taxonomy" id="986946"/>
    <lineage>
        <taxon>Eukaryota</taxon>
        <taxon>Fungi</taxon>
        <taxon>Dikarya</taxon>
        <taxon>Ascomycota</taxon>
        <taxon>Pezizomycotina</taxon>
        <taxon>Eurotiomycetes</taxon>
        <taxon>Eurotiomycetidae</taxon>
        <taxon>Eurotiales</taxon>
        <taxon>Aspergillaceae</taxon>
        <taxon>Aspergillus</taxon>
        <taxon>Aspergillus subgen. Circumdati</taxon>
    </lineage>
</organism>
<accession>A0A5N6EGS4</accession>
<name>A0A5N6EGS4_9EURO</name>